<dbReference type="PANTHER" id="PTHR17503">
    <property type="entry name" value="SYNCOLLIN"/>
    <property type="match status" value="1"/>
</dbReference>
<dbReference type="GO" id="GO:0030667">
    <property type="term" value="C:secretory granule membrane"/>
    <property type="evidence" value="ECO:0007669"/>
    <property type="project" value="InterPro"/>
</dbReference>
<dbReference type="EMBL" id="VZRX01030299">
    <property type="protein sequence ID" value="NWX38632.1"/>
    <property type="molecule type" value="Genomic_DNA"/>
</dbReference>
<dbReference type="GO" id="GO:0006887">
    <property type="term" value="P:exocytosis"/>
    <property type="evidence" value="ECO:0007669"/>
    <property type="project" value="InterPro"/>
</dbReference>
<organism evidence="1 2">
    <name type="scientific">Notiomystis cincta</name>
    <dbReference type="NCBI Taxonomy" id="366454"/>
    <lineage>
        <taxon>Eukaryota</taxon>
        <taxon>Metazoa</taxon>
        <taxon>Chordata</taxon>
        <taxon>Craniata</taxon>
        <taxon>Vertebrata</taxon>
        <taxon>Euteleostomi</taxon>
        <taxon>Archelosauria</taxon>
        <taxon>Archosauria</taxon>
        <taxon>Dinosauria</taxon>
        <taxon>Saurischia</taxon>
        <taxon>Theropoda</taxon>
        <taxon>Coelurosauria</taxon>
        <taxon>Aves</taxon>
        <taxon>Neognathae</taxon>
        <taxon>Neoaves</taxon>
        <taxon>Telluraves</taxon>
        <taxon>Australaves</taxon>
        <taxon>Passeriformes</taxon>
        <taxon>Notiomystidae</taxon>
        <taxon>Notiomystis</taxon>
    </lineage>
</organism>
<dbReference type="OrthoDB" id="9947298at2759"/>
<dbReference type="Proteomes" id="UP000579558">
    <property type="component" value="Unassembled WGS sequence"/>
</dbReference>
<feature type="non-terminal residue" evidence="1">
    <location>
        <position position="59"/>
    </location>
</feature>
<comment type="caution">
    <text evidence="1">The sequence shown here is derived from an EMBL/GenBank/DDBJ whole genome shotgun (WGS) entry which is preliminary data.</text>
</comment>
<keyword evidence="2" id="KW-1185">Reference proteome</keyword>
<dbReference type="InterPro" id="IPR028137">
    <property type="entry name" value="Syncollin"/>
</dbReference>
<feature type="non-terminal residue" evidence="1">
    <location>
        <position position="1"/>
    </location>
</feature>
<protein>
    <submittedName>
        <fullName evidence="1">SYCN protein</fullName>
    </submittedName>
</protein>
<accession>A0A7K6VU78</accession>
<reference evidence="1 2" key="1">
    <citation type="submission" date="2019-09" db="EMBL/GenBank/DDBJ databases">
        <title>Bird 10,000 Genomes (B10K) Project - Family phase.</title>
        <authorList>
            <person name="Zhang G."/>
        </authorList>
    </citation>
    <scope>NUCLEOTIDE SEQUENCE [LARGE SCALE GENOMIC DNA]</scope>
    <source>
        <strain evidence="1">B10K-DU-029-75</strain>
    </source>
</reference>
<gene>
    <name evidence="1" type="primary">Sycn</name>
    <name evidence="1" type="ORF">NOTCIN_R15296</name>
</gene>
<name>A0A7K6VU78_9PASS</name>
<dbReference type="Pfam" id="PF15138">
    <property type="entry name" value="Syncollin"/>
    <property type="match status" value="1"/>
</dbReference>
<dbReference type="AlphaFoldDB" id="A0A7K6VU78"/>
<evidence type="ECO:0000313" key="2">
    <source>
        <dbReference type="Proteomes" id="UP000579558"/>
    </source>
</evidence>
<dbReference type="PANTHER" id="PTHR17503:SF0">
    <property type="entry name" value="SYNCOLLIN"/>
    <property type="match status" value="1"/>
</dbReference>
<evidence type="ECO:0000313" key="1">
    <source>
        <dbReference type="EMBL" id="NWX38632.1"/>
    </source>
</evidence>
<proteinExistence type="predicted"/>
<sequence length="59" mass="6175">CPAAADLHAPNGTRTCAHLYADSSPYYERCCAGAVLAVPPGSDAPFLPRRWSGRASSLV</sequence>